<protein>
    <submittedName>
        <fullName evidence="1">Uncharacterized protein</fullName>
    </submittedName>
</protein>
<organism evidence="1">
    <name type="scientific">marine sediment metagenome</name>
    <dbReference type="NCBI Taxonomy" id="412755"/>
    <lineage>
        <taxon>unclassified sequences</taxon>
        <taxon>metagenomes</taxon>
        <taxon>ecological metagenomes</taxon>
    </lineage>
</organism>
<reference evidence="1" key="1">
    <citation type="journal article" date="2014" name="Front. Microbiol.">
        <title>High frequency of phylogenetically diverse reductive dehalogenase-homologous genes in deep subseafloor sedimentary metagenomes.</title>
        <authorList>
            <person name="Kawai M."/>
            <person name="Futagami T."/>
            <person name="Toyoda A."/>
            <person name="Takaki Y."/>
            <person name="Nishi S."/>
            <person name="Hori S."/>
            <person name="Arai W."/>
            <person name="Tsubouchi T."/>
            <person name="Morono Y."/>
            <person name="Uchiyama I."/>
            <person name="Ito T."/>
            <person name="Fujiyama A."/>
            <person name="Inagaki F."/>
            <person name="Takami H."/>
        </authorList>
    </citation>
    <scope>NUCLEOTIDE SEQUENCE</scope>
    <source>
        <strain evidence="1">Expedition CK06-06</strain>
    </source>
</reference>
<feature type="non-terminal residue" evidence="1">
    <location>
        <position position="65"/>
    </location>
</feature>
<proteinExistence type="predicted"/>
<dbReference type="AlphaFoldDB" id="X1BJ17"/>
<accession>X1BJ17</accession>
<dbReference type="EMBL" id="BART01027669">
    <property type="protein sequence ID" value="GAG95894.1"/>
    <property type="molecule type" value="Genomic_DNA"/>
</dbReference>
<sequence>MGMNTRLDALINIWRPKAFIYDIVPPITKVAAFADTRIECLDADLIRISTDGDLNDVSYKIVQMD</sequence>
<comment type="caution">
    <text evidence="1">The sequence shown here is derived from an EMBL/GenBank/DDBJ whole genome shotgun (WGS) entry which is preliminary data.</text>
</comment>
<name>X1BJ17_9ZZZZ</name>
<evidence type="ECO:0000313" key="1">
    <source>
        <dbReference type="EMBL" id="GAG95894.1"/>
    </source>
</evidence>
<gene>
    <name evidence="1" type="ORF">S01H4_49006</name>
</gene>